<dbReference type="GO" id="GO:0090110">
    <property type="term" value="P:COPII-coated vesicle cargo loading"/>
    <property type="evidence" value="ECO:0007669"/>
    <property type="project" value="TreeGrafter"/>
</dbReference>
<comment type="similarity">
    <text evidence="9">Belongs to the SEC23/SEC24 family. SEC23 subfamily.</text>
</comment>
<dbReference type="GO" id="GO:0008270">
    <property type="term" value="F:zinc ion binding"/>
    <property type="evidence" value="ECO:0007669"/>
    <property type="project" value="InterPro"/>
</dbReference>
<proteinExistence type="inferred from homology"/>
<keyword evidence="3 9" id="KW-0256">Endoplasmic reticulum</keyword>
<dbReference type="PANTHER" id="PTHR11141:SF0">
    <property type="entry name" value="PROTEIN TRANSPORT PROTEIN SEC23"/>
    <property type="match status" value="1"/>
</dbReference>
<dbReference type="InterPro" id="IPR006895">
    <property type="entry name" value="Znf_Sec23_Sec24"/>
</dbReference>
<dbReference type="Pfam" id="PF04810">
    <property type="entry name" value="zf-Sec23_Sec24"/>
    <property type="match status" value="1"/>
</dbReference>
<keyword evidence="1 9" id="KW-0813">Transport</keyword>
<evidence type="ECO:0000256" key="8">
    <source>
        <dbReference type="ARBA" id="ARBA00023329"/>
    </source>
</evidence>
<dbReference type="GO" id="GO:0005789">
    <property type="term" value="C:endoplasmic reticulum membrane"/>
    <property type="evidence" value="ECO:0007669"/>
    <property type="project" value="UniProtKB-SubCell"/>
</dbReference>
<keyword evidence="6 9" id="KW-0653">Protein transport</keyword>
<comment type="caution">
    <text evidence="12">The sequence shown here is derived from an EMBL/GenBank/DDBJ whole genome shotgun (WGS) entry which is preliminary data.</text>
</comment>
<organism evidence="12 13">
    <name type="scientific">Cylicocyclus nassatus</name>
    <name type="common">Nematode worm</name>
    <dbReference type="NCBI Taxonomy" id="53992"/>
    <lineage>
        <taxon>Eukaryota</taxon>
        <taxon>Metazoa</taxon>
        <taxon>Ecdysozoa</taxon>
        <taxon>Nematoda</taxon>
        <taxon>Chromadorea</taxon>
        <taxon>Rhabditida</taxon>
        <taxon>Rhabditina</taxon>
        <taxon>Rhabditomorpha</taxon>
        <taxon>Strongyloidea</taxon>
        <taxon>Strongylidae</taxon>
        <taxon>Cylicocyclus</taxon>
    </lineage>
</organism>
<dbReference type="FunFam" id="2.30.30.380:FF:000001">
    <property type="entry name" value="Protein transport protein SEC23"/>
    <property type="match status" value="1"/>
</dbReference>
<accession>A0AA36H8U9</accession>
<feature type="compositionally biased region" description="Polar residues" evidence="10">
    <location>
        <begin position="55"/>
        <end position="66"/>
    </location>
</feature>
<dbReference type="InterPro" id="IPR036174">
    <property type="entry name" value="Znf_Sec23_Sec24_sf"/>
</dbReference>
<evidence type="ECO:0000313" key="13">
    <source>
        <dbReference type="Proteomes" id="UP001176961"/>
    </source>
</evidence>
<feature type="region of interest" description="Disordered" evidence="10">
    <location>
        <begin position="33"/>
        <end position="66"/>
    </location>
</feature>
<name>A0AA36H8U9_CYLNA</name>
<keyword evidence="8 9" id="KW-0968">Cytoplasmic vesicle</keyword>
<feature type="domain" description="Zinc finger Sec23/Sec24-type" evidence="11">
    <location>
        <begin position="82"/>
        <end position="115"/>
    </location>
</feature>
<evidence type="ECO:0000256" key="4">
    <source>
        <dbReference type="ARBA" id="ARBA00022833"/>
    </source>
</evidence>
<dbReference type="GO" id="GO:0005096">
    <property type="term" value="F:GTPase activator activity"/>
    <property type="evidence" value="ECO:0007669"/>
    <property type="project" value="TreeGrafter"/>
</dbReference>
<keyword evidence="2 9" id="KW-0479">Metal-binding</keyword>
<reference evidence="12" key="1">
    <citation type="submission" date="2023-07" db="EMBL/GenBank/DDBJ databases">
        <authorList>
            <consortium name="CYATHOMIX"/>
        </authorList>
    </citation>
    <scope>NUCLEOTIDE SEQUENCE</scope>
    <source>
        <strain evidence="12">N/A</strain>
    </source>
</reference>
<evidence type="ECO:0000256" key="5">
    <source>
        <dbReference type="ARBA" id="ARBA00022892"/>
    </source>
</evidence>
<dbReference type="Gene3D" id="2.30.30.380">
    <property type="entry name" value="Zn-finger domain of Sec23/24"/>
    <property type="match status" value="1"/>
</dbReference>
<evidence type="ECO:0000256" key="7">
    <source>
        <dbReference type="ARBA" id="ARBA00023136"/>
    </source>
</evidence>
<dbReference type="GO" id="GO:0070971">
    <property type="term" value="C:endoplasmic reticulum exit site"/>
    <property type="evidence" value="ECO:0007669"/>
    <property type="project" value="TreeGrafter"/>
</dbReference>
<dbReference type="GO" id="GO:0030127">
    <property type="term" value="C:COPII vesicle coat"/>
    <property type="evidence" value="ECO:0007669"/>
    <property type="project" value="InterPro"/>
</dbReference>
<evidence type="ECO:0000256" key="1">
    <source>
        <dbReference type="ARBA" id="ARBA00022448"/>
    </source>
</evidence>
<gene>
    <name evidence="12" type="ORF">CYNAS_LOCUS18278</name>
</gene>
<dbReference type="GO" id="GO:0006886">
    <property type="term" value="P:intracellular protein transport"/>
    <property type="evidence" value="ECO:0007669"/>
    <property type="project" value="InterPro"/>
</dbReference>
<evidence type="ECO:0000256" key="10">
    <source>
        <dbReference type="SAM" id="MobiDB-lite"/>
    </source>
</evidence>
<keyword evidence="5 9" id="KW-0931">ER-Golgi transport</keyword>
<dbReference type="PANTHER" id="PTHR11141">
    <property type="entry name" value="PROTEIN TRANSPORT PROTEIN SEC23"/>
    <property type="match status" value="1"/>
</dbReference>
<dbReference type="Proteomes" id="UP001176961">
    <property type="component" value="Unassembled WGS sequence"/>
</dbReference>
<evidence type="ECO:0000256" key="3">
    <source>
        <dbReference type="ARBA" id="ARBA00022824"/>
    </source>
</evidence>
<evidence type="ECO:0000259" key="11">
    <source>
        <dbReference type="Pfam" id="PF04810"/>
    </source>
</evidence>
<keyword evidence="13" id="KW-1185">Reference proteome</keyword>
<keyword evidence="4 9" id="KW-0862">Zinc</keyword>
<keyword evidence="9" id="KW-0963">Cytoplasm</keyword>
<dbReference type="AlphaFoldDB" id="A0AA36H8U9"/>
<evidence type="ECO:0000313" key="12">
    <source>
        <dbReference type="EMBL" id="CAJ0606295.1"/>
    </source>
</evidence>
<keyword evidence="7 9" id="KW-0472">Membrane</keyword>
<dbReference type="EMBL" id="CATQJL010000316">
    <property type="protein sequence ID" value="CAJ0606295.1"/>
    <property type="molecule type" value="Genomic_DNA"/>
</dbReference>
<dbReference type="SUPFAM" id="SSF82919">
    <property type="entry name" value="Zn-finger domain of Sec23/24"/>
    <property type="match status" value="1"/>
</dbReference>
<sequence length="177" mass="20090">MERSTKLGGVQSSTATNCLNRLHRRPVDPLISSITSRTGIQPDHLHGGYEPGHRVNSQVPTEQYEPQQPPLEYDPVLYQKASCKAILNLLCFVDFRAKTWVCPFCNQRNPFPAHYAAIAVDNRPPELYPQFTTIEYTLKKATTMPPIFMKACSSVTASRRCYDWHNYLWSNGSAART</sequence>
<comment type="subcellular location">
    <subcellularLocation>
        <location evidence="9">Cytoplasmic vesicle</location>
        <location evidence="9">COPII-coated vesicle membrane</location>
        <topology evidence="9">Peripheral membrane protein</topology>
        <orientation evidence="9">Cytoplasmic side</orientation>
    </subcellularLocation>
    <subcellularLocation>
        <location evidence="9">Endoplasmic reticulum membrane</location>
        <topology evidence="9">Peripheral membrane protein</topology>
        <orientation evidence="9">Cytoplasmic side</orientation>
    </subcellularLocation>
</comment>
<protein>
    <recommendedName>
        <fullName evidence="9">Protein transport protein SEC23</fullName>
    </recommendedName>
</protein>
<evidence type="ECO:0000256" key="6">
    <source>
        <dbReference type="ARBA" id="ARBA00022927"/>
    </source>
</evidence>
<comment type="function">
    <text evidence="9">Component of the coat protein complex II (COPII) which promotes the formation of transport vesicles from the endoplasmic reticulum (ER). The coat has two main functions, the physical deformation of the endoplasmic reticulum membrane into vesicles and the selection of cargo molecules.</text>
</comment>
<evidence type="ECO:0000256" key="9">
    <source>
        <dbReference type="RuleBase" id="RU365030"/>
    </source>
</evidence>
<dbReference type="InterPro" id="IPR037364">
    <property type="entry name" value="Sec23"/>
</dbReference>
<evidence type="ECO:0000256" key="2">
    <source>
        <dbReference type="ARBA" id="ARBA00022723"/>
    </source>
</evidence>
<feature type="compositionally biased region" description="Basic and acidic residues" evidence="10">
    <location>
        <begin position="43"/>
        <end position="53"/>
    </location>
</feature>